<evidence type="ECO:0000313" key="2">
    <source>
        <dbReference type="EMBL" id="ACC40990.1"/>
    </source>
</evidence>
<dbReference type="HOGENOM" id="CLU_1473665_0_0_11"/>
<feature type="region of interest" description="Disordered" evidence="1">
    <location>
        <begin position="52"/>
        <end position="168"/>
    </location>
</feature>
<name>B2HRW0_MYCMM</name>
<dbReference type="AlphaFoldDB" id="B2HRW0"/>
<dbReference type="KEGG" id="mmi:MMAR_2542"/>
<dbReference type="Proteomes" id="UP000001190">
    <property type="component" value="Chromosome"/>
</dbReference>
<dbReference type="EMBL" id="CP000854">
    <property type="protein sequence ID" value="ACC40990.1"/>
    <property type="molecule type" value="Genomic_DNA"/>
</dbReference>
<evidence type="ECO:0000256" key="1">
    <source>
        <dbReference type="SAM" id="MobiDB-lite"/>
    </source>
</evidence>
<gene>
    <name evidence="2" type="ordered locus">MMAR_2542</name>
</gene>
<keyword evidence="3" id="KW-1185">Reference proteome</keyword>
<sequence>MARIGDTLNPTTRAGVAIGTEVLRVRSAESDSGSSPSRPNIKLLCMFASREHRHSGRNAPAARRDPQPSPDDVGDGSGHASSGGVMMSASGPAHQNPIPYPGICKSSRGSHRANRAPPANTVGRAGNEVSCDGSDAGAPSRNTRAVRACKPSRARMASPVPALARASSSRPNMIRVRITPTAS</sequence>
<reference evidence="2 3" key="1">
    <citation type="journal article" date="2008" name="Genome Res.">
        <title>Insights from the complete genome sequence of Mycobacterium marinum on the evolution of Mycobacterium tuberculosis.</title>
        <authorList>
            <person name="Stinear T.P."/>
            <person name="Seemann T."/>
            <person name="Harrison P.F."/>
            <person name="Jenkin G.A."/>
            <person name="Davies J.K."/>
            <person name="Johnson P.D."/>
            <person name="Abdellah Z."/>
            <person name="Arrowsmith C."/>
            <person name="Chillingworth T."/>
            <person name="Churcher C."/>
            <person name="Clarke K."/>
            <person name="Cronin A."/>
            <person name="Davis P."/>
            <person name="Goodhead I."/>
            <person name="Holroyd N."/>
            <person name="Jagels K."/>
            <person name="Lord A."/>
            <person name="Moule S."/>
            <person name="Mungall K."/>
            <person name="Norbertczak H."/>
            <person name="Quail M.A."/>
            <person name="Rabbinowitsch E."/>
            <person name="Walker D."/>
            <person name="White B."/>
            <person name="Whitehead S."/>
            <person name="Small P.L."/>
            <person name="Brosch R."/>
            <person name="Ramakrishnan L."/>
            <person name="Fischbach M.A."/>
            <person name="Parkhill J."/>
            <person name="Cole S.T."/>
        </authorList>
    </citation>
    <scope>NUCLEOTIDE SEQUENCE [LARGE SCALE GENOMIC DNA]</scope>
    <source>
        <strain evidence="3">ATCC BAA-535 / M</strain>
    </source>
</reference>
<organism evidence="2 3">
    <name type="scientific">Mycobacterium marinum (strain ATCC BAA-535 / M)</name>
    <dbReference type="NCBI Taxonomy" id="216594"/>
    <lineage>
        <taxon>Bacteria</taxon>
        <taxon>Bacillati</taxon>
        <taxon>Actinomycetota</taxon>
        <taxon>Actinomycetes</taxon>
        <taxon>Mycobacteriales</taxon>
        <taxon>Mycobacteriaceae</taxon>
        <taxon>Mycobacterium</taxon>
        <taxon>Mycobacterium ulcerans group</taxon>
    </lineage>
</organism>
<accession>B2HRW0</accession>
<protein>
    <submittedName>
        <fullName evidence="2">Uncharacterized protein</fullName>
    </submittedName>
</protein>
<proteinExistence type="predicted"/>
<evidence type="ECO:0000313" key="3">
    <source>
        <dbReference type="Proteomes" id="UP000001190"/>
    </source>
</evidence>
<feature type="compositionally biased region" description="Low complexity" evidence="1">
    <location>
        <begin position="78"/>
        <end position="91"/>
    </location>
</feature>